<organism evidence="1 2">
    <name type="scientific">Hibiscus sabdariffa</name>
    <name type="common">roselle</name>
    <dbReference type="NCBI Taxonomy" id="183260"/>
    <lineage>
        <taxon>Eukaryota</taxon>
        <taxon>Viridiplantae</taxon>
        <taxon>Streptophyta</taxon>
        <taxon>Embryophyta</taxon>
        <taxon>Tracheophyta</taxon>
        <taxon>Spermatophyta</taxon>
        <taxon>Magnoliopsida</taxon>
        <taxon>eudicotyledons</taxon>
        <taxon>Gunneridae</taxon>
        <taxon>Pentapetalae</taxon>
        <taxon>rosids</taxon>
        <taxon>malvids</taxon>
        <taxon>Malvales</taxon>
        <taxon>Malvaceae</taxon>
        <taxon>Malvoideae</taxon>
        <taxon>Hibiscus</taxon>
    </lineage>
</organism>
<proteinExistence type="predicted"/>
<dbReference type="EMBL" id="JBBPBN010000015">
    <property type="protein sequence ID" value="KAK9024610.1"/>
    <property type="molecule type" value="Genomic_DNA"/>
</dbReference>
<reference evidence="1 2" key="1">
    <citation type="journal article" date="2024" name="G3 (Bethesda)">
        <title>Genome assembly of Hibiscus sabdariffa L. provides insights into metabolisms of medicinal natural products.</title>
        <authorList>
            <person name="Kim T."/>
        </authorList>
    </citation>
    <scope>NUCLEOTIDE SEQUENCE [LARGE SCALE GENOMIC DNA]</scope>
    <source>
        <strain evidence="1">TK-2024</strain>
        <tissue evidence="1">Old leaves</tissue>
    </source>
</reference>
<comment type="caution">
    <text evidence="1">The sequence shown here is derived from an EMBL/GenBank/DDBJ whole genome shotgun (WGS) entry which is preliminary data.</text>
</comment>
<name>A0ABR2SHB0_9ROSI</name>
<keyword evidence="2" id="KW-1185">Reference proteome</keyword>
<sequence length="132" mass="14226">MQGEDPFGYFHVHGAVEGSRASCEGVLMVGGGIIRALFSGPINCGNRILAGIAAARTAVDFIIAAASMEFFLKVLQNLMYFQANVDKLCSRIPQGMKTRWRFNLHSMVSPDMIVFLHGGRVSCLCCGAVSVP</sequence>
<accession>A0ABR2SHB0</accession>
<dbReference type="Proteomes" id="UP001396334">
    <property type="component" value="Unassembled WGS sequence"/>
</dbReference>
<gene>
    <name evidence="1" type="ORF">V6N11_004768</name>
</gene>
<protein>
    <submittedName>
        <fullName evidence="1">Uncharacterized protein</fullName>
    </submittedName>
</protein>
<evidence type="ECO:0000313" key="2">
    <source>
        <dbReference type="Proteomes" id="UP001396334"/>
    </source>
</evidence>
<evidence type="ECO:0000313" key="1">
    <source>
        <dbReference type="EMBL" id="KAK9024610.1"/>
    </source>
</evidence>